<dbReference type="RefSeq" id="XP_033455284.1">
    <property type="nucleotide sequence ID" value="XM_033605998.1"/>
</dbReference>
<sequence>ADLAPLQLYLSALIFTPVNSIIRKAFLQQRTDVFSTLPNVFPHWSATLQTLTGHTAWVTSVALSADGTRLASASHDETVRLWDAATGALLQTLEGHTESVTSVAVSADGARLASASHDQTVRLWDAATGAPLQTLEGYTRHVKFSTEGTLLLTDLGQFAVSEDEFHHDREHVLLKPVPHTLQLQEEWIQHNGNDILWLPHDFRGTCSAVYGKTLVIGQSSGAVSLFQARDESHIVS</sequence>
<dbReference type="SMART" id="SM00320">
    <property type="entry name" value="WD40"/>
    <property type="match status" value="2"/>
</dbReference>
<dbReference type="Proteomes" id="UP000504637">
    <property type="component" value="Unplaced"/>
</dbReference>
<evidence type="ECO:0000313" key="5">
    <source>
        <dbReference type="RefSeq" id="XP_033455284.1"/>
    </source>
</evidence>
<dbReference type="Pfam" id="PF00400">
    <property type="entry name" value="WD40"/>
    <property type="match status" value="2"/>
</dbReference>
<dbReference type="OrthoDB" id="538223at2759"/>
<dbReference type="InterPro" id="IPR001680">
    <property type="entry name" value="WD40_rpt"/>
</dbReference>
<reference evidence="5" key="2">
    <citation type="submission" date="2020-04" db="EMBL/GenBank/DDBJ databases">
        <authorList>
            <consortium name="NCBI Genome Project"/>
        </authorList>
    </citation>
    <scope>NUCLEOTIDE SEQUENCE</scope>
    <source>
        <strain evidence="5">CBS 342.82</strain>
    </source>
</reference>
<dbReference type="InterPro" id="IPR019775">
    <property type="entry name" value="WD40_repeat_CS"/>
</dbReference>
<accession>A0A6J3LRK3</accession>
<feature type="non-terminal residue" evidence="5">
    <location>
        <position position="1"/>
    </location>
</feature>
<evidence type="ECO:0000256" key="1">
    <source>
        <dbReference type="ARBA" id="ARBA00022574"/>
    </source>
</evidence>
<gene>
    <name evidence="5" type="ORF">K489DRAFT_385033</name>
</gene>
<dbReference type="PROSITE" id="PS50082">
    <property type="entry name" value="WD_REPEATS_2"/>
    <property type="match status" value="2"/>
</dbReference>
<dbReference type="PANTHER" id="PTHR19848:SF8">
    <property type="entry name" value="F-BOX AND WD REPEAT DOMAIN CONTAINING 7"/>
    <property type="match status" value="1"/>
</dbReference>
<feature type="repeat" description="WD" evidence="3">
    <location>
        <begin position="93"/>
        <end position="134"/>
    </location>
</feature>
<keyword evidence="1 3" id="KW-0853">WD repeat</keyword>
<dbReference type="InterPro" id="IPR015943">
    <property type="entry name" value="WD40/YVTN_repeat-like_dom_sf"/>
</dbReference>
<feature type="repeat" description="WD" evidence="3">
    <location>
        <begin position="51"/>
        <end position="92"/>
    </location>
</feature>
<dbReference type="PANTHER" id="PTHR19848">
    <property type="entry name" value="WD40 REPEAT PROTEIN"/>
    <property type="match status" value="1"/>
</dbReference>
<proteinExistence type="predicted"/>
<organism evidence="5">
    <name type="scientific">Dissoconium aciculare CBS 342.82</name>
    <dbReference type="NCBI Taxonomy" id="1314786"/>
    <lineage>
        <taxon>Eukaryota</taxon>
        <taxon>Fungi</taxon>
        <taxon>Dikarya</taxon>
        <taxon>Ascomycota</taxon>
        <taxon>Pezizomycotina</taxon>
        <taxon>Dothideomycetes</taxon>
        <taxon>Dothideomycetidae</taxon>
        <taxon>Mycosphaerellales</taxon>
        <taxon>Dissoconiaceae</taxon>
        <taxon>Dissoconium</taxon>
    </lineage>
</organism>
<dbReference type="PROSITE" id="PS50294">
    <property type="entry name" value="WD_REPEATS_REGION"/>
    <property type="match status" value="2"/>
</dbReference>
<reference evidence="5" key="3">
    <citation type="submission" date="2025-08" db="UniProtKB">
        <authorList>
            <consortium name="RefSeq"/>
        </authorList>
    </citation>
    <scope>IDENTIFICATION</scope>
    <source>
        <strain evidence="5">CBS 342.82</strain>
    </source>
</reference>
<dbReference type="PROSITE" id="PS00678">
    <property type="entry name" value="WD_REPEATS_1"/>
    <property type="match status" value="2"/>
</dbReference>
<keyword evidence="4" id="KW-1185">Reference proteome</keyword>
<dbReference type="SUPFAM" id="SSF50978">
    <property type="entry name" value="WD40 repeat-like"/>
    <property type="match status" value="1"/>
</dbReference>
<evidence type="ECO:0000256" key="2">
    <source>
        <dbReference type="ARBA" id="ARBA00022737"/>
    </source>
</evidence>
<keyword evidence="2" id="KW-0677">Repeat</keyword>
<dbReference type="AlphaFoldDB" id="A0A6J3LRK3"/>
<reference evidence="5" key="1">
    <citation type="submission" date="2020-01" db="EMBL/GenBank/DDBJ databases">
        <authorList>
            <consortium name="DOE Joint Genome Institute"/>
            <person name="Haridas S."/>
            <person name="Albert R."/>
            <person name="Binder M."/>
            <person name="Bloem J."/>
            <person name="Labutti K."/>
            <person name="Salamov A."/>
            <person name="Andreopoulos B."/>
            <person name="Baker S.E."/>
            <person name="Barry K."/>
            <person name="Bills G."/>
            <person name="Bluhm B.H."/>
            <person name="Cannon C."/>
            <person name="Castanera R."/>
            <person name="Culley D.E."/>
            <person name="Daum C."/>
            <person name="Ezra D."/>
            <person name="Gonzalez J.B."/>
            <person name="Henrissat B."/>
            <person name="Kuo A."/>
            <person name="Liang C."/>
            <person name="Lipzen A."/>
            <person name="Lutzoni F."/>
            <person name="Magnuson J."/>
            <person name="Mondo S."/>
            <person name="Nolan M."/>
            <person name="Ohm R."/>
            <person name="Pangilinan J."/>
            <person name="Park H.-J."/>
            <person name="Ramirez L."/>
            <person name="Alfaro M."/>
            <person name="Sun H."/>
            <person name="Tritt A."/>
            <person name="Yoshinaga Y."/>
            <person name="Zwiers L.-H."/>
            <person name="Turgeon B.G."/>
            <person name="Goodwin S.B."/>
            <person name="Spatafora J.W."/>
            <person name="Crous P.W."/>
            <person name="Grigoriev I.V."/>
        </authorList>
    </citation>
    <scope>NUCLEOTIDE SEQUENCE</scope>
    <source>
        <strain evidence="5">CBS 342.82</strain>
    </source>
</reference>
<dbReference type="GeneID" id="54363798"/>
<dbReference type="Gene3D" id="2.130.10.10">
    <property type="entry name" value="YVTN repeat-like/Quinoprotein amine dehydrogenase"/>
    <property type="match status" value="1"/>
</dbReference>
<evidence type="ECO:0000256" key="3">
    <source>
        <dbReference type="PROSITE-ProRule" id="PRU00221"/>
    </source>
</evidence>
<name>A0A6J3LRK3_9PEZI</name>
<protein>
    <submittedName>
        <fullName evidence="5">WD40 repeat-like protein</fullName>
    </submittedName>
</protein>
<evidence type="ECO:0000313" key="4">
    <source>
        <dbReference type="Proteomes" id="UP000504637"/>
    </source>
</evidence>
<dbReference type="InterPro" id="IPR036322">
    <property type="entry name" value="WD40_repeat_dom_sf"/>
</dbReference>